<dbReference type="Pfam" id="PF00069">
    <property type="entry name" value="Pkinase"/>
    <property type="match status" value="1"/>
</dbReference>
<dbReference type="AlphaFoldDB" id="A0A366DFS4"/>
<dbReference type="PROSITE" id="PS00107">
    <property type="entry name" value="PROTEIN_KINASE_ATP"/>
    <property type="match status" value="1"/>
</dbReference>
<feature type="binding site" evidence="9">
    <location>
        <position position="42"/>
    </location>
    <ligand>
        <name>ATP</name>
        <dbReference type="ChEBI" id="CHEBI:30616"/>
    </ligand>
</feature>
<dbReference type="STRING" id="1210090.GCA_001613185_02099"/>
<feature type="transmembrane region" description="Helical" evidence="11">
    <location>
        <begin position="361"/>
        <end position="384"/>
    </location>
</feature>
<dbReference type="SUPFAM" id="SSF56112">
    <property type="entry name" value="Protein kinase-like (PK-like)"/>
    <property type="match status" value="1"/>
</dbReference>
<evidence type="ECO:0000256" key="6">
    <source>
        <dbReference type="ARBA" id="ARBA00022840"/>
    </source>
</evidence>
<organism evidence="13 14">
    <name type="scientific">Nocardia puris</name>
    <dbReference type="NCBI Taxonomy" id="208602"/>
    <lineage>
        <taxon>Bacteria</taxon>
        <taxon>Bacillati</taxon>
        <taxon>Actinomycetota</taxon>
        <taxon>Actinomycetes</taxon>
        <taxon>Mycobacteriales</taxon>
        <taxon>Nocardiaceae</taxon>
        <taxon>Nocardia</taxon>
    </lineage>
</organism>
<dbReference type="EC" id="2.7.11.1" evidence="1"/>
<dbReference type="CDD" id="cd14014">
    <property type="entry name" value="STKc_PknB_like"/>
    <property type="match status" value="1"/>
</dbReference>
<dbReference type="InterPro" id="IPR000719">
    <property type="entry name" value="Prot_kinase_dom"/>
</dbReference>
<reference evidence="13 14" key="1">
    <citation type="submission" date="2018-06" db="EMBL/GenBank/DDBJ databases">
        <title>Genomic Encyclopedia of Type Strains, Phase IV (KMG-IV): sequencing the most valuable type-strain genomes for metagenomic binning, comparative biology and taxonomic classification.</title>
        <authorList>
            <person name="Goeker M."/>
        </authorList>
    </citation>
    <scope>NUCLEOTIDE SEQUENCE [LARGE SCALE GENOMIC DNA]</scope>
    <source>
        <strain evidence="13 14">DSM 44599</strain>
    </source>
</reference>
<dbReference type="Gene3D" id="1.10.510.10">
    <property type="entry name" value="Transferase(Phosphotransferase) domain 1"/>
    <property type="match status" value="1"/>
</dbReference>
<accession>A0A366DFS4</accession>
<gene>
    <name evidence="13" type="ORF">DFR74_10871</name>
</gene>
<keyword evidence="3" id="KW-0808">Transferase</keyword>
<dbReference type="InterPro" id="IPR008271">
    <property type="entry name" value="Ser/Thr_kinase_AS"/>
</dbReference>
<dbReference type="EMBL" id="QNRE01000008">
    <property type="protein sequence ID" value="RBO88846.1"/>
    <property type="molecule type" value="Genomic_DNA"/>
</dbReference>
<evidence type="ECO:0000256" key="2">
    <source>
        <dbReference type="ARBA" id="ARBA00022527"/>
    </source>
</evidence>
<dbReference type="FunFam" id="3.30.200.20:FF:000035">
    <property type="entry name" value="Serine/threonine protein kinase Stk1"/>
    <property type="match status" value="1"/>
</dbReference>
<keyword evidence="5 13" id="KW-0418">Kinase</keyword>
<evidence type="ECO:0000313" key="13">
    <source>
        <dbReference type="EMBL" id="RBO88846.1"/>
    </source>
</evidence>
<evidence type="ECO:0000256" key="1">
    <source>
        <dbReference type="ARBA" id="ARBA00012513"/>
    </source>
</evidence>
<evidence type="ECO:0000256" key="8">
    <source>
        <dbReference type="ARBA" id="ARBA00048679"/>
    </source>
</evidence>
<dbReference type="RefSeq" id="WP_067507246.1">
    <property type="nucleotide sequence ID" value="NZ_QNRE01000008.1"/>
</dbReference>
<comment type="catalytic activity">
    <reaction evidence="7">
        <text>L-threonyl-[protein] + ATP = O-phospho-L-threonyl-[protein] + ADP + H(+)</text>
        <dbReference type="Rhea" id="RHEA:46608"/>
        <dbReference type="Rhea" id="RHEA-COMP:11060"/>
        <dbReference type="Rhea" id="RHEA-COMP:11605"/>
        <dbReference type="ChEBI" id="CHEBI:15378"/>
        <dbReference type="ChEBI" id="CHEBI:30013"/>
        <dbReference type="ChEBI" id="CHEBI:30616"/>
        <dbReference type="ChEBI" id="CHEBI:61977"/>
        <dbReference type="ChEBI" id="CHEBI:456216"/>
        <dbReference type="EC" id="2.7.11.1"/>
    </reaction>
</comment>
<dbReference type="Proteomes" id="UP000252586">
    <property type="component" value="Unassembled WGS sequence"/>
</dbReference>
<sequence length="556" mass="59503">MTDLRPGEVFAEYRIERVLGQGGMGTVFLAKHPRLPRKVALKLLNEEVFGDSEIRARFEREADLVARLEHPNIVAVYDRGAEGRSLWISMQYIAGTDAAEFGVMEPAFAAGIIADAASALDYAHQQGVLHRDIKPANILLGEMDSGRPPRVFLADFGIARFRDEQNGLTQTGTFTATLAFASPEQLTGNPLDHRCDQYSLACTLFVLLTGQAPFDATNPVTVIRAHLSDPPPPISTRRAGLPQALDAVLAKALAKRPDDRYSSCGEFAAAVSRAWRTGGQVSQPRAASAPAWQQPANHASPQPVPSYGAPNPGFAPPVRHPARPHPAPQPYSAPQAAPYPAQQQFRHAVPARSSSGGSGKLVALIGVGLAILLVAVVGVVVLVAKTADSATSSWVGLTTAAWPQKQQSVVDAFPKMLPAGEGISAKGWRDVFCTFSNSTDRLGFQCLGGADDATGFTIYDYKSSAGVRAKLETYGEQSYTRGAAQQMRRPHDGCAIDPTIFIPPENAIAPIGDGDFFTAFPDDPTLSRYLVGVEIPEGSTLERTLANWWAEAPICG</sequence>
<evidence type="ECO:0000256" key="4">
    <source>
        <dbReference type="ARBA" id="ARBA00022741"/>
    </source>
</evidence>
<feature type="region of interest" description="Disordered" evidence="10">
    <location>
        <begin position="280"/>
        <end position="352"/>
    </location>
</feature>
<evidence type="ECO:0000256" key="10">
    <source>
        <dbReference type="SAM" id="MobiDB-lite"/>
    </source>
</evidence>
<dbReference type="InterPro" id="IPR017441">
    <property type="entry name" value="Protein_kinase_ATP_BS"/>
</dbReference>
<name>A0A366DFS4_9NOCA</name>
<keyword evidence="2" id="KW-0723">Serine/threonine-protein kinase</keyword>
<protein>
    <recommendedName>
        <fullName evidence="1">non-specific serine/threonine protein kinase</fullName>
        <ecNumber evidence="1">2.7.11.1</ecNumber>
    </recommendedName>
</protein>
<keyword evidence="11" id="KW-1133">Transmembrane helix</keyword>
<proteinExistence type="predicted"/>
<feature type="domain" description="Protein kinase" evidence="12">
    <location>
        <begin position="13"/>
        <end position="276"/>
    </location>
</feature>
<keyword evidence="4 9" id="KW-0547">Nucleotide-binding</keyword>
<evidence type="ECO:0000256" key="9">
    <source>
        <dbReference type="PROSITE-ProRule" id="PRU10141"/>
    </source>
</evidence>
<evidence type="ECO:0000256" key="11">
    <source>
        <dbReference type="SAM" id="Phobius"/>
    </source>
</evidence>
<feature type="compositionally biased region" description="Pro residues" evidence="10">
    <location>
        <begin position="313"/>
        <end position="331"/>
    </location>
</feature>
<evidence type="ECO:0000256" key="3">
    <source>
        <dbReference type="ARBA" id="ARBA00022679"/>
    </source>
</evidence>
<dbReference type="PANTHER" id="PTHR43289">
    <property type="entry name" value="MITOGEN-ACTIVATED PROTEIN KINASE KINASE KINASE 20-RELATED"/>
    <property type="match status" value="1"/>
</dbReference>
<dbReference type="GO" id="GO:0005524">
    <property type="term" value="F:ATP binding"/>
    <property type="evidence" value="ECO:0007669"/>
    <property type="project" value="UniProtKB-UniRule"/>
</dbReference>
<dbReference type="InterPro" id="IPR011009">
    <property type="entry name" value="Kinase-like_dom_sf"/>
</dbReference>
<evidence type="ECO:0000259" key="12">
    <source>
        <dbReference type="PROSITE" id="PS50011"/>
    </source>
</evidence>
<dbReference type="Gene3D" id="3.30.200.20">
    <property type="entry name" value="Phosphorylase Kinase, domain 1"/>
    <property type="match status" value="1"/>
</dbReference>
<dbReference type="PANTHER" id="PTHR43289:SF6">
    <property type="entry name" value="SERINE_THREONINE-PROTEIN KINASE NEKL-3"/>
    <property type="match status" value="1"/>
</dbReference>
<dbReference type="PROSITE" id="PS50011">
    <property type="entry name" value="PROTEIN_KINASE_DOM"/>
    <property type="match status" value="1"/>
</dbReference>
<evidence type="ECO:0000256" key="7">
    <source>
        <dbReference type="ARBA" id="ARBA00047899"/>
    </source>
</evidence>
<keyword evidence="11" id="KW-0472">Membrane</keyword>
<dbReference type="PROSITE" id="PS00108">
    <property type="entry name" value="PROTEIN_KINASE_ST"/>
    <property type="match status" value="1"/>
</dbReference>
<evidence type="ECO:0000256" key="5">
    <source>
        <dbReference type="ARBA" id="ARBA00022777"/>
    </source>
</evidence>
<feature type="compositionally biased region" description="Low complexity" evidence="10">
    <location>
        <begin position="332"/>
        <end position="344"/>
    </location>
</feature>
<keyword evidence="6 9" id="KW-0067">ATP-binding</keyword>
<dbReference type="SMART" id="SM00220">
    <property type="entry name" value="S_TKc"/>
    <property type="match status" value="1"/>
</dbReference>
<dbReference type="GO" id="GO:0004674">
    <property type="term" value="F:protein serine/threonine kinase activity"/>
    <property type="evidence" value="ECO:0007669"/>
    <property type="project" value="UniProtKB-KW"/>
</dbReference>
<keyword evidence="11" id="KW-0812">Transmembrane</keyword>
<comment type="caution">
    <text evidence="13">The sequence shown here is derived from an EMBL/GenBank/DDBJ whole genome shotgun (WGS) entry which is preliminary data.</text>
</comment>
<keyword evidence="14" id="KW-1185">Reference proteome</keyword>
<comment type="catalytic activity">
    <reaction evidence="8">
        <text>L-seryl-[protein] + ATP = O-phospho-L-seryl-[protein] + ADP + H(+)</text>
        <dbReference type="Rhea" id="RHEA:17989"/>
        <dbReference type="Rhea" id="RHEA-COMP:9863"/>
        <dbReference type="Rhea" id="RHEA-COMP:11604"/>
        <dbReference type="ChEBI" id="CHEBI:15378"/>
        <dbReference type="ChEBI" id="CHEBI:29999"/>
        <dbReference type="ChEBI" id="CHEBI:30616"/>
        <dbReference type="ChEBI" id="CHEBI:83421"/>
        <dbReference type="ChEBI" id="CHEBI:456216"/>
        <dbReference type="EC" id="2.7.11.1"/>
    </reaction>
</comment>
<evidence type="ECO:0000313" key="14">
    <source>
        <dbReference type="Proteomes" id="UP000252586"/>
    </source>
</evidence>